<protein>
    <submittedName>
        <fullName evidence="1">Uncharacterized protein</fullName>
    </submittedName>
</protein>
<name>A0AA39DBS8_VITRO</name>
<comment type="caution">
    <text evidence="1">The sequence shown here is derived from an EMBL/GenBank/DDBJ whole genome shotgun (WGS) entry which is preliminary data.</text>
</comment>
<evidence type="ECO:0000313" key="2">
    <source>
        <dbReference type="Proteomes" id="UP001168098"/>
    </source>
</evidence>
<organism evidence="1 2">
    <name type="scientific">Vitis rotundifolia</name>
    <name type="common">Muscadine grape</name>
    <dbReference type="NCBI Taxonomy" id="103349"/>
    <lineage>
        <taxon>Eukaryota</taxon>
        <taxon>Viridiplantae</taxon>
        <taxon>Streptophyta</taxon>
        <taxon>Embryophyta</taxon>
        <taxon>Tracheophyta</taxon>
        <taxon>Spermatophyta</taxon>
        <taxon>Magnoliopsida</taxon>
        <taxon>eudicotyledons</taxon>
        <taxon>Gunneridae</taxon>
        <taxon>Pentapetalae</taxon>
        <taxon>rosids</taxon>
        <taxon>Vitales</taxon>
        <taxon>Vitaceae</taxon>
        <taxon>Viteae</taxon>
        <taxon>Vitis</taxon>
    </lineage>
</organism>
<dbReference type="Proteomes" id="UP001168098">
    <property type="component" value="Unassembled WGS sequence"/>
</dbReference>
<dbReference type="EMBL" id="JARBHA010000017">
    <property type="protein sequence ID" value="KAJ9678281.1"/>
    <property type="molecule type" value="Genomic_DNA"/>
</dbReference>
<accession>A0AA39DBS8</accession>
<keyword evidence="2" id="KW-1185">Reference proteome</keyword>
<evidence type="ECO:0000313" key="1">
    <source>
        <dbReference type="EMBL" id="KAJ9678281.1"/>
    </source>
</evidence>
<gene>
    <name evidence="1" type="ORF">PVL29_023015</name>
</gene>
<reference evidence="1 2" key="1">
    <citation type="journal article" date="2023" name="BMC Biotechnol.">
        <title>Vitis rotundifolia cv Carlos genome sequencing.</title>
        <authorList>
            <person name="Huff M."/>
            <person name="Hulse-Kemp A."/>
            <person name="Scheffler B."/>
            <person name="Youngblood R."/>
            <person name="Simpson S."/>
            <person name="Babiker E."/>
            <person name="Staton M."/>
        </authorList>
    </citation>
    <scope>NUCLEOTIDE SEQUENCE [LARGE SCALE GENOMIC DNA]</scope>
    <source>
        <tissue evidence="1">Leaf</tissue>
    </source>
</reference>
<proteinExistence type="predicted"/>
<dbReference type="AlphaFoldDB" id="A0AA39DBS8"/>
<sequence>MAVVGDIDPSSFKSRLSQTQSSRKIEKAALSTYPSQNVYIWKVWISKVPKVDFGKLMEVHDDHLEDVDAKLEMTY</sequence>